<comment type="similarity">
    <text evidence="2 5">Belongs to the acyl-CoA dehydrogenase family.</text>
</comment>
<dbReference type="InterPro" id="IPR037069">
    <property type="entry name" value="AcylCoA_DH/ox_N_sf"/>
</dbReference>
<feature type="domain" description="Acyl-CoA oxidase/dehydrogenase middle" evidence="7">
    <location>
        <begin position="124"/>
        <end position="218"/>
    </location>
</feature>
<dbReference type="PANTHER" id="PTHR43884:SF12">
    <property type="entry name" value="ISOVALERYL-COA DEHYDROGENASE, MITOCHONDRIAL-RELATED"/>
    <property type="match status" value="1"/>
</dbReference>
<keyword evidence="5 9" id="KW-0560">Oxidoreductase</keyword>
<dbReference type="PROSITE" id="PS00073">
    <property type="entry name" value="ACYL_COA_DH_2"/>
    <property type="match status" value="1"/>
</dbReference>
<dbReference type="InterPro" id="IPR009100">
    <property type="entry name" value="AcylCoA_DH/oxidase_NM_dom_sf"/>
</dbReference>
<gene>
    <name evidence="9" type="ORF">ACFPN2_25645</name>
</gene>
<evidence type="ECO:0000313" key="9">
    <source>
        <dbReference type="EMBL" id="MFC4312493.1"/>
    </source>
</evidence>
<feature type="domain" description="Acyl-CoA dehydrogenase/oxidase C-terminal" evidence="6">
    <location>
        <begin position="230"/>
        <end position="378"/>
    </location>
</feature>
<dbReference type="SUPFAM" id="SSF56645">
    <property type="entry name" value="Acyl-CoA dehydrogenase NM domain-like"/>
    <property type="match status" value="1"/>
</dbReference>
<evidence type="ECO:0000256" key="3">
    <source>
        <dbReference type="ARBA" id="ARBA00022630"/>
    </source>
</evidence>
<keyword evidence="4 5" id="KW-0274">FAD</keyword>
<comment type="caution">
    <text evidence="9">The sequence shown here is derived from an EMBL/GenBank/DDBJ whole genome shotgun (WGS) entry which is preliminary data.</text>
</comment>
<dbReference type="Pfam" id="PF00441">
    <property type="entry name" value="Acyl-CoA_dh_1"/>
    <property type="match status" value="1"/>
</dbReference>
<dbReference type="InterPro" id="IPR036250">
    <property type="entry name" value="AcylCo_DH-like_C"/>
</dbReference>
<keyword evidence="3 5" id="KW-0285">Flavoprotein</keyword>
<evidence type="ECO:0000256" key="5">
    <source>
        <dbReference type="RuleBase" id="RU362125"/>
    </source>
</evidence>
<dbReference type="EMBL" id="JBHSDU010000014">
    <property type="protein sequence ID" value="MFC4312493.1"/>
    <property type="molecule type" value="Genomic_DNA"/>
</dbReference>
<feature type="domain" description="Acyl-CoA dehydrogenase/oxidase N-terminal" evidence="8">
    <location>
        <begin position="7"/>
        <end position="118"/>
    </location>
</feature>
<evidence type="ECO:0000313" key="10">
    <source>
        <dbReference type="Proteomes" id="UP001595904"/>
    </source>
</evidence>
<dbReference type="Proteomes" id="UP001595904">
    <property type="component" value="Unassembled WGS sequence"/>
</dbReference>
<name>A0ABV8SXZ0_9GAMM</name>
<dbReference type="PANTHER" id="PTHR43884">
    <property type="entry name" value="ACYL-COA DEHYDROGENASE"/>
    <property type="match status" value="1"/>
</dbReference>
<dbReference type="Gene3D" id="1.10.540.10">
    <property type="entry name" value="Acyl-CoA dehydrogenase/oxidase, N-terminal domain"/>
    <property type="match status" value="1"/>
</dbReference>
<dbReference type="SUPFAM" id="SSF47203">
    <property type="entry name" value="Acyl-CoA dehydrogenase C-terminal domain-like"/>
    <property type="match status" value="1"/>
</dbReference>
<protein>
    <submittedName>
        <fullName evidence="9">Acyl-CoA dehydrogenase family protein</fullName>
        <ecNumber evidence="9">1.-.-.-</ecNumber>
    </submittedName>
</protein>
<dbReference type="InterPro" id="IPR046373">
    <property type="entry name" value="Acyl-CoA_Oxase/DH_mid-dom_sf"/>
</dbReference>
<dbReference type="Gene3D" id="1.20.140.10">
    <property type="entry name" value="Butyryl-CoA Dehydrogenase, subunit A, domain 3"/>
    <property type="match status" value="1"/>
</dbReference>
<proteinExistence type="inferred from homology"/>
<dbReference type="Gene3D" id="2.40.110.10">
    <property type="entry name" value="Butyryl-CoA Dehydrogenase, subunit A, domain 2"/>
    <property type="match status" value="1"/>
</dbReference>
<accession>A0ABV8SXZ0</accession>
<evidence type="ECO:0000259" key="8">
    <source>
        <dbReference type="Pfam" id="PF02771"/>
    </source>
</evidence>
<reference evidence="10" key="1">
    <citation type="journal article" date="2019" name="Int. J. Syst. Evol. Microbiol.">
        <title>The Global Catalogue of Microorganisms (GCM) 10K type strain sequencing project: providing services to taxonomists for standard genome sequencing and annotation.</title>
        <authorList>
            <consortium name="The Broad Institute Genomics Platform"/>
            <consortium name="The Broad Institute Genome Sequencing Center for Infectious Disease"/>
            <person name="Wu L."/>
            <person name="Ma J."/>
        </authorList>
    </citation>
    <scope>NUCLEOTIDE SEQUENCE [LARGE SCALE GENOMIC DNA]</scope>
    <source>
        <strain evidence="10">CGMCC 1.10759</strain>
    </source>
</reference>
<dbReference type="InterPro" id="IPR013786">
    <property type="entry name" value="AcylCoA_DH/ox_N"/>
</dbReference>
<evidence type="ECO:0000256" key="2">
    <source>
        <dbReference type="ARBA" id="ARBA00009347"/>
    </source>
</evidence>
<dbReference type="RefSeq" id="WP_380601929.1">
    <property type="nucleotide sequence ID" value="NZ_JBHSDU010000014.1"/>
</dbReference>
<evidence type="ECO:0000256" key="4">
    <source>
        <dbReference type="ARBA" id="ARBA00022827"/>
    </source>
</evidence>
<dbReference type="EC" id="1.-.-.-" evidence="9"/>
<keyword evidence="10" id="KW-1185">Reference proteome</keyword>
<dbReference type="InterPro" id="IPR006089">
    <property type="entry name" value="Acyl-CoA_DH_CS"/>
</dbReference>
<dbReference type="GO" id="GO:0016491">
    <property type="term" value="F:oxidoreductase activity"/>
    <property type="evidence" value="ECO:0007669"/>
    <property type="project" value="UniProtKB-KW"/>
</dbReference>
<evidence type="ECO:0000256" key="1">
    <source>
        <dbReference type="ARBA" id="ARBA00001974"/>
    </source>
</evidence>
<evidence type="ECO:0000259" key="6">
    <source>
        <dbReference type="Pfam" id="PF00441"/>
    </source>
</evidence>
<comment type="cofactor">
    <cofactor evidence="1 5">
        <name>FAD</name>
        <dbReference type="ChEBI" id="CHEBI:57692"/>
    </cofactor>
</comment>
<dbReference type="Pfam" id="PF02770">
    <property type="entry name" value="Acyl-CoA_dh_M"/>
    <property type="match status" value="1"/>
</dbReference>
<dbReference type="Pfam" id="PF02771">
    <property type="entry name" value="Acyl-CoA_dh_N"/>
    <property type="match status" value="1"/>
</dbReference>
<dbReference type="InterPro" id="IPR006091">
    <property type="entry name" value="Acyl-CoA_Oxase/DH_mid-dom"/>
</dbReference>
<dbReference type="InterPro" id="IPR009075">
    <property type="entry name" value="AcylCo_DH/oxidase_C"/>
</dbReference>
<organism evidence="9 10">
    <name type="scientific">Steroidobacter flavus</name>
    <dbReference type="NCBI Taxonomy" id="1842136"/>
    <lineage>
        <taxon>Bacteria</taxon>
        <taxon>Pseudomonadati</taxon>
        <taxon>Pseudomonadota</taxon>
        <taxon>Gammaproteobacteria</taxon>
        <taxon>Steroidobacterales</taxon>
        <taxon>Steroidobacteraceae</taxon>
        <taxon>Steroidobacter</taxon>
    </lineage>
</organism>
<evidence type="ECO:0000259" key="7">
    <source>
        <dbReference type="Pfam" id="PF02770"/>
    </source>
</evidence>
<sequence length="380" mass="41813">MNGLLSAEQLRLQEAAFEFAQRMPVDMVERDRSATFDRSGWQRCAEFGVLGMPIPQEHGGLGLGLSDLLAVMEGLGRGLRDQGLLFSLNAHLWTNSIPILRYGDESQQRRFLKSLCDGSLIGANAASEPDAGSDIFSMRTRARREGDYYILNGTKTFVTNAPVADLFVAYATVNPALGATGITAFIVERDTPGLIVDRTLDKMGLRTSPMAQVVFDGCRVPVGQRLGREGRGVPIFECSMEWERGCILASCLGVMRRQLDECIAYARTRKQFGKPIGKYQSVANRIVDMNVRLETCRPLVYRIGALKDANQDATVEAALAKLHVSECFVKSCLDAVQVFGGYGYMTEMQIERDLRDSVGSTLYSGTSEIQRNIIARGLGL</sequence>